<dbReference type="Proteomes" id="UP000315303">
    <property type="component" value="Unassembled WGS sequence"/>
</dbReference>
<dbReference type="SUPFAM" id="SSF55729">
    <property type="entry name" value="Acyl-CoA N-acyltransferases (Nat)"/>
    <property type="match status" value="1"/>
</dbReference>
<dbReference type="PROSITE" id="PS51186">
    <property type="entry name" value="GNAT"/>
    <property type="match status" value="1"/>
</dbReference>
<dbReference type="EMBL" id="SAWY01000011">
    <property type="protein sequence ID" value="TPH16587.1"/>
    <property type="molecule type" value="Genomic_DNA"/>
</dbReference>
<keyword evidence="3" id="KW-1185">Reference proteome</keyword>
<gene>
    <name evidence="2" type="ORF">EPA86_06330</name>
</gene>
<dbReference type="Gene3D" id="3.40.630.30">
    <property type="match status" value="1"/>
</dbReference>
<protein>
    <submittedName>
        <fullName evidence="2">N-acetyltransferase</fullName>
    </submittedName>
</protein>
<proteinExistence type="predicted"/>
<organism evidence="2 3">
    <name type="scientific">Litorilituus lipolyticus</name>
    <dbReference type="NCBI Taxonomy" id="2491017"/>
    <lineage>
        <taxon>Bacteria</taxon>
        <taxon>Pseudomonadati</taxon>
        <taxon>Pseudomonadota</taxon>
        <taxon>Gammaproteobacteria</taxon>
        <taxon>Alteromonadales</taxon>
        <taxon>Colwelliaceae</taxon>
        <taxon>Litorilituus</taxon>
    </lineage>
</organism>
<dbReference type="PANTHER" id="PTHR43328:SF1">
    <property type="entry name" value="N-ACETYLTRANSFERASE DOMAIN-CONTAINING PROTEIN"/>
    <property type="match status" value="1"/>
</dbReference>
<dbReference type="Pfam" id="PF13302">
    <property type="entry name" value="Acetyltransf_3"/>
    <property type="match status" value="1"/>
</dbReference>
<feature type="domain" description="N-acetyltransferase" evidence="1">
    <location>
        <begin position="3"/>
        <end position="164"/>
    </location>
</feature>
<evidence type="ECO:0000259" key="1">
    <source>
        <dbReference type="PROSITE" id="PS51186"/>
    </source>
</evidence>
<dbReference type="OrthoDB" id="9801656at2"/>
<reference evidence="2 3" key="1">
    <citation type="submission" date="2019-01" db="EMBL/GenBank/DDBJ databases">
        <title>Litorilituus lipolytica sp. nov., isolated from intertidal sand of the Yellow Sea in China.</title>
        <authorList>
            <person name="Liu A."/>
        </authorList>
    </citation>
    <scope>NUCLEOTIDE SEQUENCE [LARGE SCALE GENOMIC DNA]</scope>
    <source>
        <strain evidence="2 3">RZ04</strain>
    </source>
</reference>
<evidence type="ECO:0000313" key="2">
    <source>
        <dbReference type="EMBL" id="TPH16587.1"/>
    </source>
</evidence>
<accession>A0A502L878</accession>
<evidence type="ECO:0000313" key="3">
    <source>
        <dbReference type="Proteomes" id="UP000315303"/>
    </source>
</evidence>
<dbReference type="AlphaFoldDB" id="A0A502L878"/>
<dbReference type="InterPro" id="IPR000182">
    <property type="entry name" value="GNAT_dom"/>
</dbReference>
<dbReference type="InterPro" id="IPR016181">
    <property type="entry name" value="Acyl_CoA_acyltransferase"/>
</dbReference>
<keyword evidence="2" id="KW-0808">Transferase</keyword>
<comment type="caution">
    <text evidence="2">The sequence shown here is derived from an EMBL/GenBank/DDBJ whole genome shotgun (WGS) entry which is preliminary data.</text>
</comment>
<name>A0A502L878_9GAMM</name>
<sequence>MVVLLRQFNLSDIPLLVKYLNNTLVTQYITDAIPKPYTQDDAKWWVSQCQEDSLFKAIEFNGKFVGCISAQLGQFEYNQSAELGYWLGEEHWSKGIATKAVELFSQSLLEQHALVRLFVSVVSTNTASIRVLEKNNFVLEGKLSKASYKNGQYFDELLFAKVIEEK</sequence>
<dbReference type="GO" id="GO:0016747">
    <property type="term" value="F:acyltransferase activity, transferring groups other than amino-acyl groups"/>
    <property type="evidence" value="ECO:0007669"/>
    <property type="project" value="InterPro"/>
</dbReference>
<dbReference type="PANTHER" id="PTHR43328">
    <property type="entry name" value="ACETYLTRANSFERASE-RELATED"/>
    <property type="match status" value="1"/>
</dbReference>